<feature type="coiled-coil region" evidence="1">
    <location>
        <begin position="343"/>
        <end position="377"/>
    </location>
</feature>
<dbReference type="EMBL" id="BMZE01000003">
    <property type="protein sequence ID" value="GHA32109.1"/>
    <property type="molecule type" value="Genomic_DNA"/>
</dbReference>
<proteinExistence type="predicted"/>
<dbReference type="AlphaFoldDB" id="A0A918S9U6"/>
<evidence type="ECO:0000256" key="1">
    <source>
        <dbReference type="SAM" id="Coils"/>
    </source>
</evidence>
<dbReference type="Proteomes" id="UP000646579">
    <property type="component" value="Unassembled WGS sequence"/>
</dbReference>
<name>A0A918S9U6_9HYPH</name>
<protein>
    <recommendedName>
        <fullName evidence="5">Chromosome partition protein Smc</fullName>
    </recommendedName>
</protein>
<feature type="coiled-coil region" evidence="1">
    <location>
        <begin position="72"/>
        <end position="113"/>
    </location>
</feature>
<feature type="region of interest" description="Disordered" evidence="2">
    <location>
        <begin position="425"/>
        <end position="509"/>
    </location>
</feature>
<comment type="caution">
    <text evidence="3">The sequence shown here is derived from an EMBL/GenBank/DDBJ whole genome shotgun (WGS) entry which is preliminary data.</text>
</comment>
<accession>A0A918S9U6</accession>
<sequence>MSVRGPEALASIEDALRDIRREEDDLSRRLARSAERLGKFRETESELFRQLARIRLAPDVQAEMDTQLSHAEAEARGMLTNHNKNLESAEARLEDLEADLSRLAAVRAEAAADLATRRAELTALAQKVEASVRQQPDYQRAEARARELRAIAAQSLGKTAQAETDEREKGQPYRDDPLFMYLWENGYGTTEYRAGNVTRMLDGMVARHIGFAEARPNYVMLGEIPKRLREHAAYQQDAAEAAEAELAQLEQQAIERAGGGPIQEAVAEIEAHLAQIDDDIVDAEDQRDDAANTLSGLAEGADPAFEQALELLATGLRREDVKALLADARKTTTGHDDTIVAQIDDIRARAKDEDTEARQYKERLRVLAARRRELEDIQWEFKKSRFDDPRSSFKEDKLVGDMLNDFLRGTISAASYWEHWQRSQNWSGGDWSERLGGPLPKTREPAKNSESDWPEASFGGGRTRRRRTGLRGGFGGGWGAPGGTSGPSGGRPGSSGTRGHTGFKTGGGF</sequence>
<feature type="coiled-coil region" evidence="1">
    <location>
        <begin position="232"/>
        <end position="293"/>
    </location>
</feature>
<feature type="compositionally biased region" description="Gly residues" evidence="2">
    <location>
        <begin position="470"/>
        <end position="493"/>
    </location>
</feature>
<evidence type="ECO:0008006" key="5">
    <source>
        <dbReference type="Google" id="ProtNLM"/>
    </source>
</evidence>
<reference evidence="3" key="1">
    <citation type="journal article" date="2014" name="Int. J. Syst. Evol. Microbiol.">
        <title>Complete genome sequence of Corynebacterium casei LMG S-19264T (=DSM 44701T), isolated from a smear-ripened cheese.</title>
        <authorList>
            <consortium name="US DOE Joint Genome Institute (JGI-PGF)"/>
            <person name="Walter F."/>
            <person name="Albersmeier A."/>
            <person name="Kalinowski J."/>
            <person name="Ruckert C."/>
        </authorList>
    </citation>
    <scope>NUCLEOTIDE SEQUENCE</scope>
    <source>
        <strain evidence="3">KCTC 32437</strain>
    </source>
</reference>
<keyword evidence="4" id="KW-1185">Reference proteome</keyword>
<feature type="compositionally biased region" description="Basic and acidic residues" evidence="2">
    <location>
        <begin position="441"/>
        <end position="450"/>
    </location>
</feature>
<evidence type="ECO:0000256" key="2">
    <source>
        <dbReference type="SAM" id="MobiDB-lite"/>
    </source>
</evidence>
<feature type="coiled-coil region" evidence="1">
    <location>
        <begin position="9"/>
        <end position="36"/>
    </location>
</feature>
<gene>
    <name evidence="3" type="ORF">GCM10007989_30220</name>
</gene>
<reference evidence="3" key="2">
    <citation type="submission" date="2020-09" db="EMBL/GenBank/DDBJ databases">
        <authorList>
            <person name="Sun Q."/>
            <person name="Kim S."/>
        </authorList>
    </citation>
    <scope>NUCLEOTIDE SEQUENCE</scope>
    <source>
        <strain evidence="3">KCTC 32437</strain>
    </source>
</reference>
<dbReference type="RefSeq" id="WP_189426552.1">
    <property type="nucleotide sequence ID" value="NZ_BMZE01000003.1"/>
</dbReference>
<keyword evidence="1" id="KW-0175">Coiled coil</keyword>
<evidence type="ECO:0000313" key="3">
    <source>
        <dbReference type="EMBL" id="GHA32109.1"/>
    </source>
</evidence>
<evidence type="ECO:0000313" key="4">
    <source>
        <dbReference type="Proteomes" id="UP000646579"/>
    </source>
</evidence>
<organism evidence="3 4">
    <name type="scientific">Devosia pacifica</name>
    <dbReference type="NCBI Taxonomy" id="1335967"/>
    <lineage>
        <taxon>Bacteria</taxon>
        <taxon>Pseudomonadati</taxon>
        <taxon>Pseudomonadota</taxon>
        <taxon>Alphaproteobacteria</taxon>
        <taxon>Hyphomicrobiales</taxon>
        <taxon>Devosiaceae</taxon>
        <taxon>Devosia</taxon>
    </lineage>
</organism>